<proteinExistence type="inferred from homology"/>
<protein>
    <recommendedName>
        <fullName evidence="5">Transcriptional regulator</fullName>
    </recommendedName>
</protein>
<dbReference type="SUPFAM" id="SSF53383">
    <property type="entry name" value="PLP-dependent transferases"/>
    <property type="match status" value="1"/>
</dbReference>
<name>A0A0R2RLT9_9BACT</name>
<dbReference type="PANTHER" id="PTHR30244:SF36">
    <property type="entry name" value="3-OXO-GLUCOSE-6-PHOSPHATE:GLUTAMATE AMINOTRANSFERASE"/>
    <property type="match status" value="1"/>
</dbReference>
<sequence length="250" mass="27625">MFGQCADMDPILAAAKKRNIPVIEDAAQALGAKDKGRMAGTMGTLGCFSFFPTKNLGALGEGGLVTTKDQDLAEKVRKLRVHGAKVKYFHEMIGGNFRLHELQAAFLRVKLRHLDQALKSRRQNAARLMQELQEEWKAVFPAEKCLCEGESNAVGKKVDGTVLLPFSCQETSAEHTWNQFVIRVVGGKKRDGLRDFLSKKGIQTEIYYPKSMHEQKCLAIVPGEFPTAEKLTSEVLALPLAGNFAFSLTL</sequence>
<dbReference type="PANTHER" id="PTHR30244">
    <property type="entry name" value="TRANSAMINASE"/>
    <property type="match status" value="1"/>
</dbReference>
<comment type="similarity">
    <text evidence="2">Belongs to the DegT/DnrJ/EryC1 family.</text>
</comment>
<dbReference type="GO" id="GO:0030170">
    <property type="term" value="F:pyridoxal phosphate binding"/>
    <property type="evidence" value="ECO:0007669"/>
    <property type="project" value="TreeGrafter"/>
</dbReference>
<keyword evidence="1" id="KW-0663">Pyridoxal phosphate</keyword>
<dbReference type="EMBL" id="LIBO01000184">
    <property type="protein sequence ID" value="KRO61872.1"/>
    <property type="molecule type" value="Genomic_DNA"/>
</dbReference>
<dbReference type="AlphaFoldDB" id="A0A0R2RLT9"/>
<reference evidence="3 4" key="1">
    <citation type="submission" date="2015-10" db="EMBL/GenBank/DDBJ databases">
        <title>Metagenome-Assembled Genomes uncover a global brackish microbiome.</title>
        <authorList>
            <person name="Hugerth L.W."/>
            <person name="Larsson J."/>
            <person name="Alneberg J."/>
            <person name="Lindh M.V."/>
            <person name="Legrand C."/>
            <person name="Pinhassi J."/>
            <person name="Andersson A.F."/>
        </authorList>
    </citation>
    <scope>NUCLEOTIDE SEQUENCE [LARGE SCALE GENOMIC DNA]</scope>
    <source>
        <strain evidence="3">BACL18 MAG-120507-bin52</strain>
    </source>
</reference>
<dbReference type="Gene3D" id="3.90.1150.10">
    <property type="entry name" value="Aspartate Aminotransferase, domain 1"/>
    <property type="match status" value="1"/>
</dbReference>
<dbReference type="Gene3D" id="3.40.640.10">
    <property type="entry name" value="Type I PLP-dependent aspartate aminotransferase-like (Major domain)"/>
    <property type="match status" value="1"/>
</dbReference>
<dbReference type="Pfam" id="PF01041">
    <property type="entry name" value="DegT_DnrJ_EryC1"/>
    <property type="match status" value="2"/>
</dbReference>
<evidence type="ECO:0000313" key="3">
    <source>
        <dbReference type="EMBL" id="KRO61872.1"/>
    </source>
</evidence>
<dbReference type="Proteomes" id="UP000051269">
    <property type="component" value="Unassembled WGS sequence"/>
</dbReference>
<dbReference type="InterPro" id="IPR015421">
    <property type="entry name" value="PyrdxlP-dep_Trfase_major"/>
</dbReference>
<dbReference type="InterPro" id="IPR015422">
    <property type="entry name" value="PyrdxlP-dep_Trfase_small"/>
</dbReference>
<evidence type="ECO:0008006" key="5">
    <source>
        <dbReference type="Google" id="ProtNLM"/>
    </source>
</evidence>
<dbReference type="InterPro" id="IPR015424">
    <property type="entry name" value="PyrdxlP-dep_Trfase"/>
</dbReference>
<evidence type="ECO:0000256" key="1">
    <source>
        <dbReference type="ARBA" id="ARBA00022898"/>
    </source>
</evidence>
<evidence type="ECO:0000313" key="4">
    <source>
        <dbReference type="Proteomes" id="UP000051269"/>
    </source>
</evidence>
<dbReference type="GO" id="GO:0000271">
    <property type="term" value="P:polysaccharide biosynthetic process"/>
    <property type="evidence" value="ECO:0007669"/>
    <property type="project" value="TreeGrafter"/>
</dbReference>
<evidence type="ECO:0000256" key="2">
    <source>
        <dbReference type="ARBA" id="ARBA00037999"/>
    </source>
</evidence>
<comment type="caution">
    <text evidence="3">The sequence shown here is derived from an EMBL/GenBank/DDBJ whole genome shotgun (WGS) entry which is preliminary data.</text>
</comment>
<gene>
    <name evidence="3" type="ORF">ABR82_02305</name>
</gene>
<dbReference type="InterPro" id="IPR000653">
    <property type="entry name" value="DegT/StrS_aminotransferase"/>
</dbReference>
<accession>A0A0R2RLT9</accession>
<organism evidence="3 4">
    <name type="scientific">Verrucomicrobia subdivision 6 bacterium BACL9 MAG-120507-bin52</name>
    <dbReference type="NCBI Taxonomy" id="1655590"/>
    <lineage>
        <taxon>Bacteria</taxon>
        <taxon>Pseudomonadati</taxon>
        <taxon>Verrucomicrobiota</taxon>
        <taxon>Verrucomicrobiia</taxon>
        <taxon>Verrucomicrobiales</taxon>
        <taxon>Verrucomicrobia subdivision 6</taxon>
    </lineage>
</organism>
<dbReference type="GO" id="GO:0008483">
    <property type="term" value="F:transaminase activity"/>
    <property type="evidence" value="ECO:0007669"/>
    <property type="project" value="TreeGrafter"/>
</dbReference>